<dbReference type="SMART" id="SM00448">
    <property type="entry name" value="REC"/>
    <property type="match status" value="1"/>
</dbReference>
<evidence type="ECO:0000313" key="5">
    <source>
        <dbReference type="EMBL" id="RAJ95275.1"/>
    </source>
</evidence>
<dbReference type="RefSeq" id="WP_111569990.1">
    <property type="nucleotide sequence ID" value="NZ_PIPK01000012.1"/>
</dbReference>
<dbReference type="PROSITE" id="PS50110">
    <property type="entry name" value="RESPONSE_REGULATORY"/>
    <property type="match status" value="1"/>
</dbReference>
<feature type="domain" description="Response regulatory" evidence="4">
    <location>
        <begin position="4"/>
        <end position="119"/>
    </location>
</feature>
<name>A0A327WUZ7_9GAMM</name>
<dbReference type="OrthoDB" id="281471at2"/>
<dbReference type="InterPro" id="IPR028976">
    <property type="entry name" value="CheC-like_sf"/>
</dbReference>
<dbReference type="Pfam" id="PF00072">
    <property type="entry name" value="Response_reg"/>
    <property type="match status" value="1"/>
</dbReference>
<evidence type="ECO:0000259" key="4">
    <source>
        <dbReference type="PROSITE" id="PS50110"/>
    </source>
</evidence>
<organism evidence="5 7">
    <name type="scientific">Aliidiomarina maris</name>
    <dbReference type="NCBI Taxonomy" id="531312"/>
    <lineage>
        <taxon>Bacteria</taxon>
        <taxon>Pseudomonadati</taxon>
        <taxon>Pseudomonadota</taxon>
        <taxon>Gammaproteobacteria</taxon>
        <taxon>Alteromonadales</taxon>
        <taxon>Idiomarinaceae</taxon>
        <taxon>Aliidiomarina</taxon>
    </lineage>
</organism>
<protein>
    <submittedName>
        <fullName evidence="5 6">Response regulator</fullName>
    </submittedName>
</protein>
<dbReference type="InterPro" id="IPR011006">
    <property type="entry name" value="CheY-like_superfamily"/>
</dbReference>
<dbReference type="Proteomes" id="UP000287865">
    <property type="component" value="Unassembled WGS sequence"/>
</dbReference>
<proteinExistence type="predicted"/>
<dbReference type="AlphaFoldDB" id="A0A327WUZ7"/>
<evidence type="ECO:0000313" key="7">
    <source>
        <dbReference type="Proteomes" id="UP000249203"/>
    </source>
</evidence>
<dbReference type="EMBL" id="PIPK01000012">
    <property type="protein sequence ID" value="RUO21031.1"/>
    <property type="molecule type" value="Genomic_DNA"/>
</dbReference>
<dbReference type="PANTHER" id="PTHR44591">
    <property type="entry name" value="STRESS RESPONSE REGULATOR PROTEIN 1"/>
    <property type="match status" value="1"/>
</dbReference>
<dbReference type="Proteomes" id="UP000249203">
    <property type="component" value="Unassembled WGS sequence"/>
</dbReference>
<dbReference type="GO" id="GO:0000160">
    <property type="term" value="P:phosphorelay signal transduction system"/>
    <property type="evidence" value="ECO:0007669"/>
    <property type="project" value="InterPro"/>
</dbReference>
<dbReference type="Gene3D" id="3.40.1550.10">
    <property type="entry name" value="CheC-like"/>
    <property type="match status" value="1"/>
</dbReference>
<dbReference type="InterPro" id="IPR050595">
    <property type="entry name" value="Bact_response_regulator"/>
</dbReference>
<evidence type="ECO:0000313" key="8">
    <source>
        <dbReference type="Proteomes" id="UP000287865"/>
    </source>
</evidence>
<keyword evidence="2 3" id="KW-0597">Phosphoprotein</keyword>
<dbReference type="InterPro" id="IPR001789">
    <property type="entry name" value="Sig_transdc_resp-reg_receiver"/>
</dbReference>
<sequence>MTLPVLICDDSAMARKQMARSLPGDWDVAISFASNGIEAVAAVKAGQGDILFLDLNMPEMDGYEVLEAIRRDDLPTMVIVVSGDIQQPAYERVKALGAMDFIRKPANAEKISEILQRYGVVETPLAQSEDELHRFDGIHVELHEMMQEVVNIAMGEAGSRLSRMLDTFVELPVPKVRTLEFAQLPQQIAAHRYASLSGVTEGFTGNQITGEAILLIDEQSFSRLFNLFKYDQGLRKVSDLEVLMDLSSVITGACLQNIANQLDLQLSYSHPVMLGRKLSAQRLLRGNANKQQVLAVEVNYAIPEHGVECDLIIVFTEDSIDELRSRAGLL</sequence>
<reference evidence="6 8" key="1">
    <citation type="journal article" date="2018" name="Front. Microbiol.">
        <title>Genome-Based Analysis Reveals the Taxonomy and Diversity of the Family Idiomarinaceae.</title>
        <authorList>
            <person name="Liu Y."/>
            <person name="Lai Q."/>
            <person name="Shao Z."/>
        </authorList>
    </citation>
    <scope>NUCLEOTIDE SEQUENCE [LARGE SCALE GENOMIC DNA]</scope>
    <source>
        <strain evidence="6 8">CF12-14</strain>
    </source>
</reference>
<dbReference type="EMBL" id="QLMD01000011">
    <property type="protein sequence ID" value="RAJ95275.1"/>
    <property type="molecule type" value="Genomic_DNA"/>
</dbReference>
<dbReference type="CDD" id="cd17593">
    <property type="entry name" value="REC_CheC-like"/>
    <property type="match status" value="1"/>
</dbReference>
<evidence type="ECO:0000313" key="6">
    <source>
        <dbReference type="EMBL" id="RUO21031.1"/>
    </source>
</evidence>
<dbReference type="PANTHER" id="PTHR44591:SF24">
    <property type="entry name" value="PROTEIN-GLUTAMATE METHYLESTERASE_PROTEIN-GLUTAMINE GLUTAMINASE 1"/>
    <property type="match status" value="1"/>
</dbReference>
<dbReference type="CDD" id="cd17910">
    <property type="entry name" value="CheC_ClassII"/>
    <property type="match status" value="1"/>
</dbReference>
<keyword evidence="8" id="KW-1185">Reference proteome</keyword>
<accession>A0A327WUZ7</accession>
<evidence type="ECO:0000256" key="1">
    <source>
        <dbReference type="ARBA" id="ARBA00022500"/>
    </source>
</evidence>
<reference evidence="5 7" key="2">
    <citation type="submission" date="2018-06" db="EMBL/GenBank/DDBJ databases">
        <title>Genomic Encyclopedia of Type Strains, Phase III (KMG-III): the genomes of soil and plant-associated and newly described type strains.</title>
        <authorList>
            <person name="Whitman W."/>
        </authorList>
    </citation>
    <scope>NUCLEOTIDE SEQUENCE [LARGE SCALE GENOMIC DNA]</scope>
    <source>
        <strain evidence="5 7">CGMCC 1.15366</strain>
    </source>
</reference>
<dbReference type="SUPFAM" id="SSF52172">
    <property type="entry name" value="CheY-like"/>
    <property type="match status" value="1"/>
</dbReference>
<gene>
    <name evidence="5" type="ORF">B0I24_11161</name>
    <name evidence="6" type="ORF">CWE07_11700</name>
</gene>
<feature type="modified residue" description="4-aspartylphosphate" evidence="3">
    <location>
        <position position="54"/>
    </location>
</feature>
<evidence type="ECO:0000256" key="2">
    <source>
        <dbReference type="ARBA" id="ARBA00022553"/>
    </source>
</evidence>
<evidence type="ECO:0000256" key="3">
    <source>
        <dbReference type="PROSITE-ProRule" id="PRU00169"/>
    </source>
</evidence>
<dbReference type="Gene3D" id="3.40.50.2300">
    <property type="match status" value="1"/>
</dbReference>
<dbReference type="GO" id="GO:0006935">
    <property type="term" value="P:chemotaxis"/>
    <property type="evidence" value="ECO:0007669"/>
    <property type="project" value="UniProtKB-KW"/>
</dbReference>
<dbReference type="SUPFAM" id="SSF103039">
    <property type="entry name" value="CheC-like"/>
    <property type="match status" value="1"/>
</dbReference>
<comment type="caution">
    <text evidence="5">The sequence shown here is derived from an EMBL/GenBank/DDBJ whole genome shotgun (WGS) entry which is preliminary data.</text>
</comment>
<keyword evidence="1" id="KW-0145">Chemotaxis</keyword>